<evidence type="ECO:0000256" key="5">
    <source>
        <dbReference type="ARBA" id="ARBA00022701"/>
    </source>
</evidence>
<reference evidence="14" key="1">
    <citation type="journal article" date="2022" name="bioRxiv">
        <title>Genomics of Preaxostyla Flagellates Illuminates Evolutionary Transitions and the Path Towards Mitochondrial Loss.</title>
        <authorList>
            <person name="Novak L.V.F."/>
            <person name="Treitli S.C."/>
            <person name="Pyrih J."/>
            <person name="Halakuc P."/>
            <person name="Pipaliya S.V."/>
            <person name="Vacek V."/>
            <person name="Brzon O."/>
            <person name="Soukal P."/>
            <person name="Eme L."/>
            <person name="Dacks J.B."/>
            <person name="Karnkowska A."/>
            <person name="Elias M."/>
            <person name="Hampl V."/>
        </authorList>
    </citation>
    <scope>NUCLEOTIDE SEQUENCE</scope>
    <source>
        <strain evidence="14">RCP-MX</strain>
    </source>
</reference>
<evidence type="ECO:0000256" key="11">
    <source>
        <dbReference type="SAM" id="Coils"/>
    </source>
</evidence>
<dbReference type="InterPro" id="IPR039308">
    <property type="entry name" value="GAS8"/>
</dbReference>
<evidence type="ECO:0000256" key="4">
    <source>
        <dbReference type="ARBA" id="ARBA00022490"/>
    </source>
</evidence>
<proteinExistence type="inferred from homology"/>
<evidence type="ECO:0000256" key="9">
    <source>
        <dbReference type="ARBA" id="ARBA00023212"/>
    </source>
</evidence>
<organism evidence="14 15">
    <name type="scientific">Paratrimastix pyriformis</name>
    <dbReference type="NCBI Taxonomy" id="342808"/>
    <lineage>
        <taxon>Eukaryota</taxon>
        <taxon>Metamonada</taxon>
        <taxon>Preaxostyla</taxon>
        <taxon>Paratrimastigidae</taxon>
        <taxon>Paratrimastix</taxon>
    </lineage>
</organism>
<evidence type="ECO:0000256" key="3">
    <source>
        <dbReference type="ARBA" id="ARBA00009859"/>
    </source>
</evidence>
<dbReference type="Pfam" id="PF13851">
    <property type="entry name" value="GAS"/>
    <property type="match status" value="1"/>
</dbReference>
<comment type="caution">
    <text evidence="14">The sequence shown here is derived from an EMBL/GenBank/DDBJ whole genome shotgun (WGS) entry which is preliminary data.</text>
</comment>
<dbReference type="SUPFAM" id="SSF101447">
    <property type="entry name" value="Formin homology 2 domain (FH2 domain)"/>
    <property type="match status" value="1"/>
</dbReference>
<evidence type="ECO:0000256" key="2">
    <source>
        <dbReference type="ARBA" id="ARBA00004245"/>
    </source>
</evidence>
<evidence type="ECO:0000313" key="15">
    <source>
        <dbReference type="Proteomes" id="UP001141327"/>
    </source>
</evidence>
<feature type="coiled-coil region" evidence="11">
    <location>
        <begin position="444"/>
        <end position="521"/>
    </location>
</feature>
<dbReference type="PANTHER" id="PTHR31543:SF0">
    <property type="entry name" value="DYNEIN REGULATORY COMPLEX SUBUNIT 4"/>
    <property type="match status" value="1"/>
</dbReference>
<feature type="region of interest" description="Disordered" evidence="12">
    <location>
        <begin position="84"/>
        <end position="128"/>
    </location>
</feature>
<protein>
    <submittedName>
        <fullName evidence="14">Component of dynein regulatory complex</fullName>
    </submittedName>
</protein>
<keyword evidence="10" id="KW-0966">Cell projection</keyword>
<keyword evidence="15" id="KW-1185">Reference proteome</keyword>
<keyword evidence="5" id="KW-0493">Microtubule</keyword>
<keyword evidence="4" id="KW-0963">Cytoplasm</keyword>
<evidence type="ECO:0000259" key="13">
    <source>
        <dbReference type="Pfam" id="PF13851"/>
    </source>
</evidence>
<dbReference type="InterPro" id="IPR025593">
    <property type="entry name" value="GAS8_dom"/>
</dbReference>
<evidence type="ECO:0000313" key="14">
    <source>
        <dbReference type="EMBL" id="KAJ4459057.1"/>
    </source>
</evidence>
<dbReference type="Proteomes" id="UP001141327">
    <property type="component" value="Unassembled WGS sequence"/>
</dbReference>
<evidence type="ECO:0000256" key="7">
    <source>
        <dbReference type="ARBA" id="ARBA00023054"/>
    </source>
</evidence>
<dbReference type="EMBL" id="JAPMOS010000023">
    <property type="protein sequence ID" value="KAJ4459057.1"/>
    <property type="molecule type" value="Genomic_DNA"/>
</dbReference>
<keyword evidence="7 11" id="KW-0175">Coiled coil</keyword>
<keyword evidence="6" id="KW-0282">Flagellum</keyword>
<keyword evidence="8" id="KW-0969">Cilium</keyword>
<evidence type="ECO:0000256" key="12">
    <source>
        <dbReference type="SAM" id="MobiDB-lite"/>
    </source>
</evidence>
<feature type="region of interest" description="Disordered" evidence="12">
    <location>
        <begin position="1"/>
        <end position="24"/>
    </location>
</feature>
<evidence type="ECO:0000256" key="1">
    <source>
        <dbReference type="ARBA" id="ARBA00004230"/>
    </source>
</evidence>
<comment type="similarity">
    <text evidence="3">Belongs to the DRC4 family.</text>
</comment>
<gene>
    <name evidence="14" type="ORF">PAPYR_5113</name>
</gene>
<evidence type="ECO:0000256" key="6">
    <source>
        <dbReference type="ARBA" id="ARBA00022846"/>
    </source>
</evidence>
<feature type="compositionally biased region" description="Pro residues" evidence="12">
    <location>
        <begin position="108"/>
        <end position="122"/>
    </location>
</feature>
<accession>A0ABQ8UIJ5</accession>
<evidence type="ECO:0000256" key="8">
    <source>
        <dbReference type="ARBA" id="ARBA00023069"/>
    </source>
</evidence>
<keyword evidence="9" id="KW-0206">Cytoskeleton</keyword>
<sequence length="604" mass="67727">MSRANRAGTARPVPEPPAPSDPVEELRQLTEEALKTTLETAQQDAELQLRLRNLTQVERDKVNQYWNVARKEVGLLKARLKNVETEMEQDKEDHRAETRSSPGLSSPSPAPPPPPPPPPPPQQVEQKVTADLDRHEGELKRVELEKETLLKLASDLHETTTEKLKKEKKGLKEAYADMEGEFISQVTGQKVQENAEMLSKSLDAELAALQRRLEEKLERLRLDLDLRRKVELREIEERKNRHINELLRRHRAAFAEAKSFYNEITRSNLRMIRSLKARRPAPVLPPPPAPVCCWDGGLSCGYGRGAWRRVGVAAQAEIEQHDKTHAAILHQRSELQTRTDELQPQLELAEQKVKRKLLKLANYEKARTAAPHPPIPYSPSRPPASLSTRPVRLAGFCPDRSAPASLSGPCQTDLRSFGGLTIAAAAVCGGATDRASLQNTTTRIGAIREQIGRLTAEHDDLEARFQKAQQDRDDLEGRFEEALERVHAKSRATCDVLNARIERAHQDLLEKETRLNEILRASHLDPAALRVVTQRLDEVLSAKNKAIRDLQYEVHRVTKAHNDAVRVYEAKLIEFGVPPEELGYEPVLTRTTTGPAGLVSALGA</sequence>
<evidence type="ECO:0000256" key="10">
    <source>
        <dbReference type="ARBA" id="ARBA00023273"/>
    </source>
</evidence>
<comment type="subcellular location">
    <subcellularLocation>
        <location evidence="1">Cell projection</location>
        <location evidence="1">Cilium</location>
        <location evidence="1">Flagellum</location>
    </subcellularLocation>
    <subcellularLocation>
        <location evidence="2">Cytoplasm</location>
        <location evidence="2">Cytoskeleton</location>
    </subcellularLocation>
</comment>
<dbReference type="PANTHER" id="PTHR31543">
    <property type="entry name" value="DYNEIN REGULATORY COMPLEX SUBUNIT 4"/>
    <property type="match status" value="1"/>
</dbReference>
<feature type="domain" description="Growth arrest-specific protein 8" evidence="13">
    <location>
        <begin position="432"/>
        <end position="550"/>
    </location>
</feature>
<name>A0ABQ8UIJ5_9EUKA</name>